<dbReference type="GO" id="GO:0016811">
    <property type="term" value="F:hydrolase activity, acting on carbon-nitrogen (but not peptide) bonds, in linear amides"/>
    <property type="evidence" value="ECO:0007669"/>
    <property type="project" value="TreeGrafter"/>
</dbReference>
<gene>
    <name evidence="1" type="ORF">ARMA_2668</name>
</gene>
<dbReference type="SUPFAM" id="SSF102588">
    <property type="entry name" value="LmbE-like"/>
    <property type="match status" value="1"/>
</dbReference>
<dbReference type="STRING" id="872965.SE16_06540"/>
<evidence type="ECO:0000313" key="2">
    <source>
        <dbReference type="Proteomes" id="UP000037784"/>
    </source>
</evidence>
<dbReference type="InterPro" id="IPR003737">
    <property type="entry name" value="GlcNAc_PI_deacetylase-related"/>
</dbReference>
<name>A0A0M8K928_9CHLR</name>
<evidence type="ECO:0008006" key="3">
    <source>
        <dbReference type="Google" id="ProtNLM"/>
    </source>
</evidence>
<dbReference type="FunCoup" id="A0A0M8K928">
    <property type="interactions" value="47"/>
</dbReference>
<dbReference type="PANTHER" id="PTHR12993">
    <property type="entry name" value="N-ACETYLGLUCOSAMINYL-PHOSPHATIDYLINOSITOL DE-N-ACETYLASE-RELATED"/>
    <property type="match status" value="1"/>
</dbReference>
<dbReference type="InParanoid" id="A0A0M8K928"/>
<sequence length="255" mass="29662">MKEEQMNNIALPRHIQRAMVIMAHPDDPEFFCGATVAYMAEQGIEVTYLILTDGSKGSDDRTLATRDLIRIRREEQRAAANVLGVKHVVFFDEPDGELQNTLDVRRNVVREIRRYRPDVVIAPDPQRYYFDSGYINHTDHRAAGVIALDAVFPASQNFRFFPVLLEEGFEPHHVREVWLAGACEPNFELPLDHMFDKRVEAILQHRSQFSDPEGLVKRLHTWREESGGHVERYRRLRLVWDEEEEETQNERAPAT</sequence>
<proteinExistence type="predicted"/>
<keyword evidence="2" id="KW-1185">Reference proteome</keyword>
<dbReference type="Gene3D" id="3.40.50.10320">
    <property type="entry name" value="LmbE-like"/>
    <property type="match status" value="1"/>
</dbReference>
<dbReference type="Proteomes" id="UP000037784">
    <property type="component" value="Unassembled WGS sequence"/>
</dbReference>
<dbReference type="InterPro" id="IPR024078">
    <property type="entry name" value="LmbE-like_dom_sf"/>
</dbReference>
<reference evidence="2" key="2">
    <citation type="submission" date="2015-08" db="EMBL/GenBank/DDBJ databases">
        <title>Draft Genome Sequence of a Heterotrophic Facultative Anaerobic Bacterium Ardenticatena maritima Strain 110S.</title>
        <authorList>
            <person name="Kawaichi S."/>
            <person name="Yoshida T."/>
            <person name="Sako Y."/>
            <person name="Nakamura R."/>
        </authorList>
    </citation>
    <scope>NUCLEOTIDE SEQUENCE [LARGE SCALE GENOMIC DNA]</scope>
    <source>
        <strain evidence="2">110S</strain>
    </source>
</reference>
<dbReference type="AlphaFoldDB" id="A0A0M8K928"/>
<accession>A0A0M8K928</accession>
<comment type="caution">
    <text evidence="1">The sequence shown here is derived from an EMBL/GenBank/DDBJ whole genome shotgun (WGS) entry which is preliminary data.</text>
</comment>
<reference evidence="1 2" key="1">
    <citation type="journal article" date="2015" name="Genome Announc.">
        <title>Draft Genome Sequence of a Heterotrophic Facultative Anaerobic Thermophilic Bacterium, Ardenticatena maritima Strain 110ST.</title>
        <authorList>
            <person name="Kawaichi S."/>
            <person name="Yoshida T."/>
            <person name="Sako Y."/>
            <person name="Nakamura R."/>
        </authorList>
    </citation>
    <scope>NUCLEOTIDE SEQUENCE [LARGE SCALE GENOMIC DNA]</scope>
    <source>
        <strain evidence="1 2">110S</strain>
    </source>
</reference>
<dbReference type="EMBL" id="BBZA01000239">
    <property type="protein sequence ID" value="GAP64245.1"/>
    <property type="molecule type" value="Genomic_DNA"/>
</dbReference>
<protein>
    <recommendedName>
        <fullName evidence="3">PIG-L family deacetylase</fullName>
    </recommendedName>
</protein>
<evidence type="ECO:0000313" key="1">
    <source>
        <dbReference type="EMBL" id="GAP64245.1"/>
    </source>
</evidence>
<dbReference type="Pfam" id="PF02585">
    <property type="entry name" value="PIG-L"/>
    <property type="match status" value="1"/>
</dbReference>
<organism evidence="1 2">
    <name type="scientific">Ardenticatena maritima</name>
    <dbReference type="NCBI Taxonomy" id="872965"/>
    <lineage>
        <taxon>Bacteria</taxon>
        <taxon>Bacillati</taxon>
        <taxon>Chloroflexota</taxon>
        <taxon>Ardenticatenia</taxon>
        <taxon>Ardenticatenales</taxon>
        <taxon>Ardenticatenaceae</taxon>
        <taxon>Ardenticatena</taxon>
    </lineage>
</organism>
<dbReference type="PANTHER" id="PTHR12993:SF28">
    <property type="entry name" value="LMBE FAMILY PROTEIN"/>
    <property type="match status" value="1"/>
</dbReference>